<keyword evidence="2" id="KW-1185">Reference proteome</keyword>
<gene>
    <name evidence="1" type="ORF">QAD02_017426</name>
</gene>
<sequence length="180" mass="20664">MYSSCRWGREGQRKANYRAAAQYSVDRIGPPPSFILSMSLDMYRNSPIPQDITEPRYVSTGLRWIKSEPKDPLSAQLTSEQDPFMEQRHISFNRVALAQVYPILLQEPDRINEILTFLATTQNFYNTFYDVEIANTHPPLLLPSPVLQAKEQRGEAPSKREKKHSSLGKGFAGYLYRLLP</sequence>
<organism evidence="1 2">
    <name type="scientific">Eretmocerus hayati</name>
    <dbReference type="NCBI Taxonomy" id="131215"/>
    <lineage>
        <taxon>Eukaryota</taxon>
        <taxon>Metazoa</taxon>
        <taxon>Ecdysozoa</taxon>
        <taxon>Arthropoda</taxon>
        <taxon>Hexapoda</taxon>
        <taxon>Insecta</taxon>
        <taxon>Pterygota</taxon>
        <taxon>Neoptera</taxon>
        <taxon>Endopterygota</taxon>
        <taxon>Hymenoptera</taxon>
        <taxon>Apocrita</taxon>
        <taxon>Proctotrupomorpha</taxon>
        <taxon>Chalcidoidea</taxon>
        <taxon>Aphelinidae</taxon>
        <taxon>Aphelininae</taxon>
        <taxon>Eretmocerus</taxon>
    </lineage>
</organism>
<name>A0ACC2PGD5_9HYME</name>
<dbReference type="EMBL" id="CM056741">
    <property type="protein sequence ID" value="KAJ8681634.1"/>
    <property type="molecule type" value="Genomic_DNA"/>
</dbReference>
<accession>A0ACC2PGD5</accession>
<dbReference type="Proteomes" id="UP001239111">
    <property type="component" value="Chromosome 1"/>
</dbReference>
<protein>
    <submittedName>
        <fullName evidence="1">Uncharacterized protein</fullName>
    </submittedName>
</protein>
<reference evidence="1" key="1">
    <citation type="submission" date="2023-04" db="EMBL/GenBank/DDBJ databases">
        <title>A chromosome-level genome assembly of the parasitoid wasp Eretmocerus hayati.</title>
        <authorList>
            <person name="Zhong Y."/>
            <person name="Liu S."/>
            <person name="Liu Y."/>
        </authorList>
    </citation>
    <scope>NUCLEOTIDE SEQUENCE</scope>
    <source>
        <strain evidence="1">ZJU_SS_LIU_2023</strain>
    </source>
</reference>
<evidence type="ECO:0000313" key="2">
    <source>
        <dbReference type="Proteomes" id="UP001239111"/>
    </source>
</evidence>
<comment type="caution">
    <text evidence="1">The sequence shown here is derived from an EMBL/GenBank/DDBJ whole genome shotgun (WGS) entry which is preliminary data.</text>
</comment>
<proteinExistence type="predicted"/>
<evidence type="ECO:0000313" key="1">
    <source>
        <dbReference type="EMBL" id="KAJ8681634.1"/>
    </source>
</evidence>